<evidence type="ECO:0000256" key="1">
    <source>
        <dbReference type="ARBA" id="ARBA00004173"/>
    </source>
</evidence>
<dbReference type="InterPro" id="IPR013123">
    <property type="entry name" value="SpoU_subst-bd"/>
</dbReference>
<name>A0A9P3H0V7_9FUNG</name>
<evidence type="ECO:0000256" key="3">
    <source>
        <dbReference type="ARBA" id="ARBA00022552"/>
    </source>
</evidence>
<evidence type="ECO:0000256" key="2">
    <source>
        <dbReference type="ARBA" id="ARBA00007228"/>
    </source>
</evidence>
<protein>
    <recommendedName>
        <fullName evidence="9">rRNA methyltransferase 1, mitochondrial</fullName>
    </recommendedName>
</protein>
<dbReference type="Gene3D" id="3.40.1280.10">
    <property type="match status" value="1"/>
</dbReference>
<accession>A0A9P3H0V7</accession>
<evidence type="ECO:0000256" key="10">
    <source>
        <dbReference type="SAM" id="MobiDB-lite"/>
    </source>
</evidence>
<dbReference type="InterPro" id="IPR029026">
    <property type="entry name" value="tRNA_m1G_MTases_N"/>
</dbReference>
<dbReference type="InterPro" id="IPR029064">
    <property type="entry name" value="Ribosomal_eL30-like_sf"/>
</dbReference>
<keyword evidence="5" id="KW-0808">Transferase</keyword>
<dbReference type="SUPFAM" id="SSF75217">
    <property type="entry name" value="alpha/beta knot"/>
    <property type="match status" value="1"/>
</dbReference>
<dbReference type="CDD" id="cd18105">
    <property type="entry name" value="SpoU-like_MRM1"/>
    <property type="match status" value="1"/>
</dbReference>
<keyword evidence="13" id="KW-1185">Reference proteome</keyword>
<proteinExistence type="inferred from homology"/>
<dbReference type="InterPro" id="IPR029028">
    <property type="entry name" value="Alpha/beta_knot_MTases"/>
</dbReference>
<evidence type="ECO:0000256" key="6">
    <source>
        <dbReference type="ARBA" id="ARBA00022691"/>
    </source>
</evidence>
<evidence type="ECO:0000256" key="4">
    <source>
        <dbReference type="ARBA" id="ARBA00022603"/>
    </source>
</evidence>
<dbReference type="Gene3D" id="3.30.1330.30">
    <property type="match status" value="1"/>
</dbReference>
<dbReference type="AlphaFoldDB" id="A0A9P3H0V7"/>
<dbReference type="SMART" id="SM00967">
    <property type="entry name" value="SpoU_sub_bind"/>
    <property type="match status" value="1"/>
</dbReference>
<evidence type="ECO:0000256" key="9">
    <source>
        <dbReference type="ARBA" id="ARBA00034881"/>
    </source>
</evidence>
<evidence type="ECO:0000256" key="5">
    <source>
        <dbReference type="ARBA" id="ARBA00022679"/>
    </source>
</evidence>
<dbReference type="InterPro" id="IPR047182">
    <property type="entry name" value="MRM1"/>
</dbReference>
<reference evidence="12" key="1">
    <citation type="submission" date="2021-11" db="EMBL/GenBank/DDBJ databases">
        <authorList>
            <person name="Herlambang A."/>
            <person name="Guo Y."/>
            <person name="Takashima Y."/>
            <person name="Nishizawa T."/>
        </authorList>
    </citation>
    <scope>NUCLEOTIDE SEQUENCE</scope>
    <source>
        <strain evidence="12">E1425</strain>
    </source>
</reference>
<keyword evidence="8" id="KW-0496">Mitochondrion</keyword>
<dbReference type="SUPFAM" id="SSF55315">
    <property type="entry name" value="L30e-like"/>
    <property type="match status" value="1"/>
</dbReference>
<feature type="compositionally biased region" description="Acidic residues" evidence="10">
    <location>
        <begin position="514"/>
        <end position="528"/>
    </location>
</feature>
<dbReference type="NCBIfam" id="TIGR00186">
    <property type="entry name" value="rRNA_methyl_3"/>
    <property type="match status" value="1"/>
</dbReference>
<dbReference type="GO" id="GO:0016435">
    <property type="term" value="F:rRNA (guanine) methyltransferase activity"/>
    <property type="evidence" value="ECO:0007669"/>
    <property type="project" value="TreeGrafter"/>
</dbReference>
<keyword evidence="6" id="KW-0949">S-adenosyl-L-methionine</keyword>
<keyword evidence="4" id="KW-0489">Methyltransferase</keyword>
<dbReference type="Pfam" id="PF00588">
    <property type="entry name" value="SpoU_methylase"/>
    <property type="match status" value="1"/>
</dbReference>
<comment type="similarity">
    <text evidence="2">Belongs to the class IV-like SAM-binding methyltransferase superfamily. RNA methyltransferase TrmH family.</text>
</comment>
<reference evidence="12" key="2">
    <citation type="journal article" date="2022" name="Microbiol. Resour. Announc.">
        <title>Whole-Genome Sequence of Entomortierella parvispora E1425, a Mucoromycotan Fungus Associated with Burkholderiaceae-Related Endosymbiotic Bacteria.</title>
        <authorList>
            <person name="Herlambang A."/>
            <person name="Guo Y."/>
            <person name="Takashima Y."/>
            <person name="Narisawa K."/>
            <person name="Ohta H."/>
            <person name="Nishizawa T."/>
        </authorList>
    </citation>
    <scope>NUCLEOTIDE SEQUENCE</scope>
    <source>
        <strain evidence="12">E1425</strain>
    </source>
</reference>
<dbReference type="GO" id="GO:0003723">
    <property type="term" value="F:RNA binding"/>
    <property type="evidence" value="ECO:0007669"/>
    <property type="project" value="InterPro"/>
</dbReference>
<dbReference type="InterPro" id="IPR001537">
    <property type="entry name" value="SpoU_MeTrfase"/>
</dbReference>
<dbReference type="PANTHER" id="PTHR46103:SF1">
    <property type="entry name" value="RRNA METHYLTRANSFERASE 1, MITOCHONDRIAL"/>
    <property type="match status" value="1"/>
</dbReference>
<feature type="region of interest" description="Disordered" evidence="10">
    <location>
        <begin position="43"/>
        <end position="190"/>
    </location>
</feature>
<dbReference type="PANTHER" id="PTHR46103">
    <property type="entry name" value="RRNA METHYLTRANSFERASE 1, MITOCHONDRIAL"/>
    <property type="match status" value="1"/>
</dbReference>
<feature type="compositionally biased region" description="Low complexity" evidence="10">
    <location>
        <begin position="94"/>
        <end position="117"/>
    </location>
</feature>
<dbReference type="InterPro" id="IPR004441">
    <property type="entry name" value="rRNA_MeTrfase_TrmH"/>
</dbReference>
<evidence type="ECO:0000256" key="7">
    <source>
        <dbReference type="ARBA" id="ARBA00022946"/>
    </source>
</evidence>
<keyword evidence="7" id="KW-0809">Transit peptide</keyword>
<feature type="domain" description="RNA 2-O ribose methyltransferase substrate binding" evidence="11">
    <location>
        <begin position="190"/>
        <end position="273"/>
    </location>
</feature>
<dbReference type="EMBL" id="BQFW01000001">
    <property type="protein sequence ID" value="GJJ68056.1"/>
    <property type="molecule type" value="Genomic_DNA"/>
</dbReference>
<feature type="region of interest" description="Disordered" evidence="10">
    <location>
        <begin position="476"/>
        <end position="539"/>
    </location>
</feature>
<dbReference type="GO" id="GO:0005739">
    <property type="term" value="C:mitochondrion"/>
    <property type="evidence" value="ECO:0007669"/>
    <property type="project" value="UniProtKB-SubCell"/>
</dbReference>
<gene>
    <name evidence="12" type="ORF">EMPS_00402</name>
</gene>
<feature type="compositionally biased region" description="Acidic residues" evidence="10">
    <location>
        <begin position="495"/>
        <end position="507"/>
    </location>
</feature>
<evidence type="ECO:0000256" key="8">
    <source>
        <dbReference type="ARBA" id="ARBA00023128"/>
    </source>
</evidence>
<dbReference type="OrthoDB" id="270651at2759"/>
<dbReference type="InterPro" id="IPR047261">
    <property type="entry name" value="MRM1_MeTrfase_dom"/>
</dbReference>
<comment type="caution">
    <text evidence="12">The sequence shown here is derived from an EMBL/GenBank/DDBJ whole genome shotgun (WGS) entry which is preliminary data.</text>
</comment>
<comment type="subcellular location">
    <subcellularLocation>
        <location evidence="1">Mitochondrion</location>
    </subcellularLocation>
</comment>
<sequence length="539" mass="59218">MAHIYRTLVAVRSSSAPLNRIGSLYTQRCFNTSAILLREDRYGDGSGFERRDKRKKASSSYSGTSRRQDAGGYGRSSSSSSDPFDKLDTGKYGRSSFPSREESSSSSSSSSSPSRSFQRSDRPSSSDRYGYGSQNGSRSYDRERSSSFGSGSDRRVGGKSQSAGTRTYDPEFSPTRRGGPSQNMDPDRDYLYSPNVVLPAMLNGYRTPYKLYYSQTVTQNRKKYKDDPVKDCIDAATREGIPVVKTDRHELNTMAGQRPHQGVILEASRLKDNAVVGLSEVSVEDNTYSVMSKTNTASFTSKANQPPIWVACDQVVDPQNLGAILRTSMFLGVDGVVVCTKNSSPLSAVVAKASVGALEARPTYSVRSLMKFIQNSQKNGWHVVGAHVTYGSKRNRPLQKWPDTGVTQPTILVMGGEGDGIRKQIQNQCDSFIQIPNLSQIETNVDSLNVGVATGIILSKLMGGRFLSLPEKPKKNTVKKRLDRGEGLLDGGHGDDEEDDDEDEDEDDKGRNDDDNDDNGDDDEEEEAEKPKKSPKLPF</sequence>
<dbReference type="Proteomes" id="UP000827284">
    <property type="component" value="Unassembled WGS sequence"/>
</dbReference>
<organism evidence="12 13">
    <name type="scientific">Entomortierella parvispora</name>
    <dbReference type="NCBI Taxonomy" id="205924"/>
    <lineage>
        <taxon>Eukaryota</taxon>
        <taxon>Fungi</taxon>
        <taxon>Fungi incertae sedis</taxon>
        <taxon>Mucoromycota</taxon>
        <taxon>Mortierellomycotina</taxon>
        <taxon>Mortierellomycetes</taxon>
        <taxon>Mortierellales</taxon>
        <taxon>Mortierellaceae</taxon>
        <taxon>Entomortierella</taxon>
    </lineage>
</organism>
<dbReference type="Pfam" id="PF08032">
    <property type="entry name" value="SpoU_sub_bind"/>
    <property type="match status" value="1"/>
</dbReference>
<evidence type="ECO:0000313" key="12">
    <source>
        <dbReference type="EMBL" id="GJJ68056.1"/>
    </source>
</evidence>
<evidence type="ECO:0000313" key="13">
    <source>
        <dbReference type="Proteomes" id="UP000827284"/>
    </source>
</evidence>
<evidence type="ECO:0000259" key="11">
    <source>
        <dbReference type="SMART" id="SM00967"/>
    </source>
</evidence>
<keyword evidence="3" id="KW-0698">rRNA processing</keyword>